<evidence type="ECO:0000256" key="1">
    <source>
        <dbReference type="SAM" id="MobiDB-lite"/>
    </source>
</evidence>
<dbReference type="GO" id="GO:0005085">
    <property type="term" value="F:guanyl-nucleotide exchange factor activity"/>
    <property type="evidence" value="ECO:0007669"/>
    <property type="project" value="InterPro"/>
</dbReference>
<evidence type="ECO:0000256" key="2">
    <source>
        <dbReference type="SAM" id="Phobius"/>
    </source>
</evidence>
<organism evidence="3 4">
    <name type="scientific">Rhipicephalus microplus</name>
    <name type="common">Cattle tick</name>
    <name type="synonym">Boophilus microplus</name>
    <dbReference type="NCBI Taxonomy" id="6941"/>
    <lineage>
        <taxon>Eukaryota</taxon>
        <taxon>Metazoa</taxon>
        <taxon>Ecdysozoa</taxon>
        <taxon>Arthropoda</taxon>
        <taxon>Chelicerata</taxon>
        <taxon>Arachnida</taxon>
        <taxon>Acari</taxon>
        <taxon>Parasitiformes</taxon>
        <taxon>Ixodida</taxon>
        <taxon>Ixodoidea</taxon>
        <taxon>Ixodidae</taxon>
        <taxon>Rhipicephalinae</taxon>
        <taxon>Rhipicephalus</taxon>
        <taxon>Boophilus</taxon>
    </lineage>
</organism>
<gene>
    <name evidence="3" type="ORF">HPB51_002648</name>
</gene>
<keyword evidence="2" id="KW-0812">Transmembrane</keyword>
<reference evidence="3" key="2">
    <citation type="submission" date="2021-09" db="EMBL/GenBank/DDBJ databases">
        <authorList>
            <person name="Jia N."/>
            <person name="Wang J."/>
            <person name="Shi W."/>
            <person name="Du L."/>
            <person name="Sun Y."/>
            <person name="Zhan W."/>
            <person name="Jiang J."/>
            <person name="Wang Q."/>
            <person name="Zhang B."/>
            <person name="Ji P."/>
            <person name="Sakyi L.B."/>
            <person name="Cui X."/>
            <person name="Yuan T."/>
            <person name="Jiang B."/>
            <person name="Yang W."/>
            <person name="Lam T.T.-Y."/>
            <person name="Chang Q."/>
            <person name="Ding S."/>
            <person name="Wang X."/>
            <person name="Zhu J."/>
            <person name="Ruan X."/>
            <person name="Zhao L."/>
            <person name="Wei J."/>
            <person name="Que T."/>
            <person name="Du C."/>
            <person name="Cheng J."/>
            <person name="Dai P."/>
            <person name="Han X."/>
            <person name="Huang E."/>
            <person name="Gao Y."/>
            <person name="Liu J."/>
            <person name="Shao H."/>
            <person name="Ye R."/>
            <person name="Li L."/>
            <person name="Wei W."/>
            <person name="Wang X."/>
            <person name="Wang C."/>
            <person name="Huo Q."/>
            <person name="Li W."/>
            <person name="Guo W."/>
            <person name="Chen H."/>
            <person name="Chen S."/>
            <person name="Zhou L."/>
            <person name="Zhou L."/>
            <person name="Ni X."/>
            <person name="Tian J."/>
            <person name="Zhou Y."/>
            <person name="Sheng Y."/>
            <person name="Liu T."/>
            <person name="Pan Y."/>
            <person name="Xia L."/>
            <person name="Li J."/>
            <person name="Zhao F."/>
            <person name="Cao W."/>
        </authorList>
    </citation>
    <scope>NUCLEOTIDE SEQUENCE</scope>
    <source>
        <strain evidence="3">Rmic-2018</strain>
        <tissue evidence="3">Larvae</tissue>
    </source>
</reference>
<evidence type="ECO:0000313" key="3">
    <source>
        <dbReference type="EMBL" id="KAH8020699.1"/>
    </source>
</evidence>
<protein>
    <submittedName>
        <fullName evidence="3">Uncharacterized protein</fullName>
    </submittedName>
</protein>
<dbReference type="PANTHER" id="PTHR13677">
    <property type="entry name" value="LD41638P"/>
    <property type="match status" value="1"/>
</dbReference>
<accession>A0A9J6DFE2</accession>
<reference evidence="3" key="1">
    <citation type="journal article" date="2020" name="Cell">
        <title>Large-Scale Comparative Analyses of Tick Genomes Elucidate Their Genetic Diversity and Vector Capacities.</title>
        <authorList>
            <consortium name="Tick Genome and Microbiome Consortium (TIGMIC)"/>
            <person name="Jia N."/>
            <person name="Wang J."/>
            <person name="Shi W."/>
            <person name="Du L."/>
            <person name="Sun Y."/>
            <person name="Zhan W."/>
            <person name="Jiang J.F."/>
            <person name="Wang Q."/>
            <person name="Zhang B."/>
            <person name="Ji P."/>
            <person name="Bell-Sakyi L."/>
            <person name="Cui X.M."/>
            <person name="Yuan T.T."/>
            <person name="Jiang B.G."/>
            <person name="Yang W.F."/>
            <person name="Lam T.T."/>
            <person name="Chang Q.C."/>
            <person name="Ding S.J."/>
            <person name="Wang X.J."/>
            <person name="Zhu J.G."/>
            <person name="Ruan X.D."/>
            <person name="Zhao L."/>
            <person name="Wei J.T."/>
            <person name="Ye R.Z."/>
            <person name="Que T.C."/>
            <person name="Du C.H."/>
            <person name="Zhou Y.H."/>
            <person name="Cheng J.X."/>
            <person name="Dai P.F."/>
            <person name="Guo W.B."/>
            <person name="Han X.H."/>
            <person name="Huang E.J."/>
            <person name="Li L.F."/>
            <person name="Wei W."/>
            <person name="Gao Y.C."/>
            <person name="Liu J.Z."/>
            <person name="Shao H.Z."/>
            <person name="Wang X."/>
            <person name="Wang C.C."/>
            <person name="Yang T.C."/>
            <person name="Huo Q.B."/>
            <person name="Li W."/>
            <person name="Chen H.Y."/>
            <person name="Chen S.E."/>
            <person name="Zhou L.G."/>
            <person name="Ni X.B."/>
            <person name="Tian J.H."/>
            <person name="Sheng Y."/>
            <person name="Liu T."/>
            <person name="Pan Y.S."/>
            <person name="Xia L.Y."/>
            <person name="Li J."/>
            <person name="Zhao F."/>
            <person name="Cao W.C."/>
        </authorList>
    </citation>
    <scope>NUCLEOTIDE SEQUENCE</scope>
    <source>
        <strain evidence="3">Rmic-2018</strain>
    </source>
</reference>
<keyword evidence="4" id="KW-1185">Reference proteome</keyword>
<dbReference type="VEuPathDB" id="VectorBase:LOC119175081"/>
<name>A0A9J6DFE2_RHIMP</name>
<feature type="region of interest" description="Disordered" evidence="1">
    <location>
        <begin position="1"/>
        <end position="23"/>
    </location>
</feature>
<dbReference type="AlphaFoldDB" id="A0A9J6DFE2"/>
<dbReference type="InterPro" id="IPR024224">
    <property type="entry name" value="DENND6"/>
</dbReference>
<evidence type="ECO:0000313" key="4">
    <source>
        <dbReference type="Proteomes" id="UP000821866"/>
    </source>
</evidence>
<dbReference type="EMBL" id="JABSTU010000009">
    <property type="protein sequence ID" value="KAH8020699.1"/>
    <property type="molecule type" value="Genomic_DNA"/>
</dbReference>
<feature type="compositionally biased region" description="Basic and acidic residues" evidence="1">
    <location>
        <begin position="9"/>
        <end position="23"/>
    </location>
</feature>
<feature type="transmembrane region" description="Helical" evidence="2">
    <location>
        <begin position="55"/>
        <end position="71"/>
    </location>
</feature>
<dbReference type="GO" id="GO:0055037">
    <property type="term" value="C:recycling endosome"/>
    <property type="evidence" value="ECO:0007669"/>
    <property type="project" value="TreeGrafter"/>
</dbReference>
<keyword evidence="2" id="KW-0472">Membrane</keyword>
<proteinExistence type="predicted"/>
<keyword evidence="2" id="KW-1133">Transmembrane helix</keyword>
<dbReference type="PANTHER" id="PTHR13677:SF0">
    <property type="entry name" value="LD41638P"/>
    <property type="match status" value="1"/>
</dbReference>
<dbReference type="Proteomes" id="UP000821866">
    <property type="component" value="Chromosome 7"/>
</dbReference>
<sequence>MQLPWWGKMDAKEASSSPRRDDSSSRLAACESLSNWIHCICVVAFDLELGQAMEVVHGFLACLPLIFFYSIGRVLPYFMLVMVVMVCPWFQVVLPSDAQLSEKEKSSICYLAFPDSNSGCMGDTQFQFRIRQCALPQRPLCPALQAYNAAVAPALQADPAYFHGFVYFRQVKDSNVRRGYFQKASYVCVRTLTSYWCLACTDENIFLSSSS</sequence>
<comment type="caution">
    <text evidence="3">The sequence shown here is derived from an EMBL/GenBank/DDBJ whole genome shotgun (WGS) entry which is preliminary data.</text>
</comment>